<protein>
    <recommendedName>
        <fullName evidence="5">DUF1778 domain-containing protein</fullName>
    </recommendedName>
</protein>
<comment type="caution">
    <text evidence="3">The sequence shown here is derived from an EMBL/GenBank/DDBJ whole genome shotgun (WGS) entry which is preliminary data.</text>
</comment>
<dbReference type="InterPro" id="IPR014795">
    <property type="entry name" value="TacA_1-like"/>
</dbReference>
<keyword evidence="1" id="KW-1277">Toxin-antitoxin system</keyword>
<accession>A0A1V8MB72</accession>
<name>A0A1V8MB72_9GAMM</name>
<dbReference type="OrthoDB" id="5771063at2"/>
<reference evidence="3 4" key="1">
    <citation type="submission" date="2015-12" db="EMBL/GenBank/DDBJ databases">
        <authorList>
            <person name="Shamseldin A."/>
            <person name="Moawad H."/>
            <person name="Abd El-Rahim W.M."/>
            <person name="Sadowsky M.J."/>
        </authorList>
    </citation>
    <scope>NUCLEOTIDE SEQUENCE [LARGE SCALE GENOMIC DNA]</scope>
    <source>
        <strain evidence="3 4">WF1</strain>
    </source>
</reference>
<organism evidence="3 4">
    <name type="scientific">Methyloprofundus sedimenti</name>
    <dbReference type="NCBI Taxonomy" id="1420851"/>
    <lineage>
        <taxon>Bacteria</taxon>
        <taxon>Pseudomonadati</taxon>
        <taxon>Pseudomonadota</taxon>
        <taxon>Gammaproteobacteria</taxon>
        <taxon>Methylococcales</taxon>
        <taxon>Methylococcaceae</taxon>
        <taxon>Methyloprofundus</taxon>
    </lineage>
</organism>
<dbReference type="GO" id="GO:0006355">
    <property type="term" value="P:regulation of DNA-templated transcription"/>
    <property type="evidence" value="ECO:0007669"/>
    <property type="project" value="InterPro"/>
</dbReference>
<dbReference type="InterPro" id="IPR010985">
    <property type="entry name" value="Ribbon_hlx_hlx"/>
</dbReference>
<dbReference type="Pfam" id="PF08681">
    <property type="entry name" value="TacA1"/>
    <property type="match status" value="1"/>
</dbReference>
<comment type="similarity">
    <text evidence="2">Belongs to the TacA antitoxin family.</text>
</comment>
<proteinExistence type="inferred from homology"/>
<evidence type="ECO:0000313" key="3">
    <source>
        <dbReference type="EMBL" id="OQK18758.1"/>
    </source>
</evidence>
<dbReference type="EMBL" id="LPUF01000001">
    <property type="protein sequence ID" value="OQK18758.1"/>
    <property type="molecule type" value="Genomic_DNA"/>
</dbReference>
<evidence type="ECO:0000256" key="1">
    <source>
        <dbReference type="ARBA" id="ARBA00022649"/>
    </source>
</evidence>
<gene>
    <name evidence="3" type="ORF">AU255_10975</name>
</gene>
<dbReference type="STRING" id="1420851.AU255_10975"/>
<keyword evidence="4" id="KW-1185">Reference proteome</keyword>
<evidence type="ECO:0000256" key="2">
    <source>
        <dbReference type="ARBA" id="ARBA00049988"/>
    </source>
</evidence>
<dbReference type="SUPFAM" id="SSF47598">
    <property type="entry name" value="Ribbon-helix-helix"/>
    <property type="match status" value="1"/>
</dbReference>
<dbReference type="AlphaFoldDB" id="A0A1V8MB72"/>
<dbReference type="Gene3D" id="1.20.5.780">
    <property type="entry name" value="Single helix bin"/>
    <property type="match status" value="1"/>
</dbReference>
<dbReference type="Proteomes" id="UP000191980">
    <property type="component" value="Unassembled WGS sequence"/>
</dbReference>
<evidence type="ECO:0008006" key="5">
    <source>
        <dbReference type="Google" id="ProtNLM"/>
    </source>
</evidence>
<evidence type="ECO:0000313" key="4">
    <source>
        <dbReference type="Proteomes" id="UP000191980"/>
    </source>
</evidence>
<sequence length="82" mass="9230">MRIDLETKQMAERASAALGCSSLTEYITRLIRDNSPGIIQQQTQITLSNQQLDQFITLCEDQTIKPSKSLLQAAQQLDKEGY</sequence>